<dbReference type="Gene3D" id="3.40.630.10">
    <property type="entry name" value="Zn peptidases"/>
    <property type="match status" value="1"/>
</dbReference>
<evidence type="ECO:0000259" key="9">
    <source>
        <dbReference type="PROSITE" id="PS00631"/>
    </source>
</evidence>
<keyword evidence="4" id="KW-0378">Hydrolase</keyword>
<evidence type="ECO:0000256" key="4">
    <source>
        <dbReference type="ARBA" id="ARBA00022801"/>
    </source>
</evidence>
<reference evidence="10 11" key="1">
    <citation type="submission" date="2018-03" db="EMBL/GenBank/DDBJ databases">
        <title>Genome assembly of novel Miniimonas species PCH200.</title>
        <authorList>
            <person name="Thakur V."/>
            <person name="Kumar V."/>
            <person name="Singh D."/>
        </authorList>
    </citation>
    <scope>NUCLEOTIDE SEQUENCE [LARGE SCALE GENOMIC DNA]</scope>
    <source>
        <strain evidence="10 11">PCH200</strain>
    </source>
</reference>
<feature type="domain" description="Cytosol aminopeptidase" evidence="9">
    <location>
        <begin position="317"/>
        <end position="324"/>
    </location>
</feature>
<name>A0A2U1ZZK0_9MICO</name>
<dbReference type="InterPro" id="IPR043472">
    <property type="entry name" value="Macro_dom-like"/>
</dbReference>
<evidence type="ECO:0000256" key="2">
    <source>
        <dbReference type="ARBA" id="ARBA00022438"/>
    </source>
</evidence>
<dbReference type="PANTHER" id="PTHR11963:SF23">
    <property type="entry name" value="CYTOSOL AMINOPEPTIDASE"/>
    <property type="match status" value="1"/>
</dbReference>
<dbReference type="GO" id="GO:0006508">
    <property type="term" value="P:proteolysis"/>
    <property type="evidence" value="ECO:0007669"/>
    <property type="project" value="UniProtKB-KW"/>
</dbReference>
<dbReference type="CDD" id="cd00433">
    <property type="entry name" value="Peptidase_M17"/>
    <property type="match status" value="1"/>
</dbReference>
<dbReference type="OrthoDB" id="9809354at2"/>
<evidence type="ECO:0000256" key="3">
    <source>
        <dbReference type="ARBA" id="ARBA00022670"/>
    </source>
</evidence>
<evidence type="ECO:0000313" key="10">
    <source>
        <dbReference type="EMBL" id="PWD52407.1"/>
    </source>
</evidence>
<dbReference type="PANTHER" id="PTHR11963">
    <property type="entry name" value="LEUCINE AMINOPEPTIDASE-RELATED"/>
    <property type="match status" value="1"/>
</dbReference>
<dbReference type="Proteomes" id="UP000245166">
    <property type="component" value="Unassembled WGS sequence"/>
</dbReference>
<dbReference type="SUPFAM" id="SSF52949">
    <property type="entry name" value="Macro domain-like"/>
    <property type="match status" value="1"/>
</dbReference>
<dbReference type="GO" id="GO:0070006">
    <property type="term" value="F:metalloaminopeptidase activity"/>
    <property type="evidence" value="ECO:0007669"/>
    <property type="project" value="InterPro"/>
</dbReference>
<accession>A0A2U1ZZK0</accession>
<dbReference type="PRINTS" id="PR00481">
    <property type="entry name" value="LAMNOPPTDASE"/>
</dbReference>
<keyword evidence="11" id="KW-1185">Reference proteome</keyword>
<keyword evidence="2 10" id="KW-0031">Aminopeptidase</keyword>
<evidence type="ECO:0000256" key="6">
    <source>
        <dbReference type="ARBA" id="ARBA00049972"/>
    </source>
</evidence>
<gene>
    <name evidence="10" type="ORF">C8046_06370</name>
</gene>
<sequence>MYGVDLADLADLTGATGAAGDVVVVPLPTLLVGSAVWASLPRRLVLVGVGDSGTTALRTAGAALARAVTGRVLTTVGLEARRTRGQDSVPGVTAFVEGALLASTSAYRQKSSAPPPRLDSLTFAAGKDAERVGRSADEGVALARGTMIARTLAATPAAVATPAWIADRAVELADAEPTLTVEVHDETWLAEQGFASVVAVGAESPNPPRLVVVTHDPDQAATTPASGEPRTVVVVGKGITYDTGGLALKPRESMVAMKTDMTGAAVALATVVTAARLGVGHRVVAVLPLAENAIGAAAYRPGDVVRTWDGTTVEIGNTDAEGRMVLADALAWAADTLEPDTILDVATLTGAATAALGRTHAALFTADDVAAAALSAVGETAGERVWRLPMVADYAAALDSAVADVSHVSTDPTMRAGAVTAALFLERFAHGRRWIHLDIAGPARSPKASRELPTGATGFGVRLLTRWLRDL</sequence>
<dbReference type="SUPFAM" id="SSF53187">
    <property type="entry name" value="Zn-dependent exopeptidases"/>
    <property type="match status" value="1"/>
</dbReference>
<evidence type="ECO:0000313" key="11">
    <source>
        <dbReference type="Proteomes" id="UP000245166"/>
    </source>
</evidence>
<comment type="function">
    <text evidence="6">Presumably involved in the processing and regular turnover of intracellular proteins. Catalyzes the removal of unsubstituted N-terminal amino acids from various peptides.</text>
</comment>
<dbReference type="Pfam" id="PF02789">
    <property type="entry name" value="Peptidase_M17_N"/>
    <property type="match status" value="1"/>
</dbReference>
<evidence type="ECO:0000256" key="7">
    <source>
        <dbReference type="ARBA" id="ARBA00050021"/>
    </source>
</evidence>
<dbReference type="PROSITE" id="PS00631">
    <property type="entry name" value="CYTOSOL_AP"/>
    <property type="match status" value="1"/>
</dbReference>
<keyword evidence="3" id="KW-0645">Protease</keyword>
<proteinExistence type="inferred from homology"/>
<protein>
    <recommendedName>
        <fullName evidence="7">Probable cytosol aminopeptidase</fullName>
    </recommendedName>
    <alternativeName>
        <fullName evidence="8">Leucine aminopeptidase</fullName>
    </alternativeName>
    <alternativeName>
        <fullName evidence="5">Leucyl aminopeptidase</fullName>
    </alternativeName>
</protein>
<comment type="similarity">
    <text evidence="1">Belongs to the peptidase M17 family.</text>
</comment>
<evidence type="ECO:0000256" key="8">
    <source>
        <dbReference type="ARBA" id="ARBA00050061"/>
    </source>
</evidence>
<comment type="caution">
    <text evidence="10">The sequence shown here is derived from an EMBL/GenBank/DDBJ whole genome shotgun (WGS) entry which is preliminary data.</text>
</comment>
<dbReference type="EMBL" id="PYHR01000002">
    <property type="protein sequence ID" value="PWD52407.1"/>
    <property type="molecule type" value="Genomic_DNA"/>
</dbReference>
<dbReference type="GO" id="GO:0005737">
    <property type="term" value="C:cytoplasm"/>
    <property type="evidence" value="ECO:0007669"/>
    <property type="project" value="InterPro"/>
</dbReference>
<evidence type="ECO:0000256" key="1">
    <source>
        <dbReference type="ARBA" id="ARBA00009528"/>
    </source>
</evidence>
<dbReference type="InterPro" id="IPR008283">
    <property type="entry name" value="Peptidase_M17_N"/>
</dbReference>
<dbReference type="GO" id="GO:0030145">
    <property type="term" value="F:manganese ion binding"/>
    <property type="evidence" value="ECO:0007669"/>
    <property type="project" value="InterPro"/>
</dbReference>
<dbReference type="InterPro" id="IPR011356">
    <property type="entry name" value="Leucine_aapep/pepB"/>
</dbReference>
<evidence type="ECO:0000256" key="5">
    <source>
        <dbReference type="ARBA" id="ARBA00033172"/>
    </source>
</evidence>
<organism evidence="10 11">
    <name type="scientific">Serinibacter arcticus</name>
    <dbReference type="NCBI Taxonomy" id="1655435"/>
    <lineage>
        <taxon>Bacteria</taxon>
        <taxon>Bacillati</taxon>
        <taxon>Actinomycetota</taxon>
        <taxon>Actinomycetes</taxon>
        <taxon>Micrococcales</taxon>
        <taxon>Beutenbergiaceae</taxon>
        <taxon>Serinibacter</taxon>
    </lineage>
</organism>
<dbReference type="InterPro" id="IPR000819">
    <property type="entry name" value="Peptidase_M17_C"/>
</dbReference>
<dbReference type="Pfam" id="PF00883">
    <property type="entry name" value="Peptidase_M17"/>
    <property type="match status" value="1"/>
</dbReference>
<dbReference type="Gene3D" id="3.40.220.10">
    <property type="entry name" value="Leucine Aminopeptidase, subunit E, domain 1"/>
    <property type="match status" value="1"/>
</dbReference>
<dbReference type="AlphaFoldDB" id="A0A2U1ZZK0"/>